<keyword evidence="3" id="KW-1185">Reference proteome</keyword>
<dbReference type="Proteomes" id="UP000503339">
    <property type="component" value="Chromosome"/>
</dbReference>
<keyword evidence="1" id="KW-1133">Transmembrane helix</keyword>
<evidence type="ECO:0000313" key="3">
    <source>
        <dbReference type="Proteomes" id="UP000503339"/>
    </source>
</evidence>
<name>A0A6M7UPM7_9HYPH</name>
<dbReference type="KEGG" id="merd:EB233_22645"/>
<keyword evidence="1" id="KW-0472">Membrane</keyword>
<gene>
    <name evidence="2" type="ORF">EB233_22645</name>
</gene>
<dbReference type="RefSeq" id="WP_064992234.1">
    <property type="nucleotide sequence ID" value="NZ_CP033361.1"/>
</dbReference>
<dbReference type="AlphaFoldDB" id="A0A6M7UPM7"/>
<dbReference type="EMBL" id="CP033361">
    <property type="protein sequence ID" value="QKC77950.1"/>
    <property type="molecule type" value="Genomic_DNA"/>
</dbReference>
<protein>
    <submittedName>
        <fullName evidence="2">Uncharacterized protein</fullName>
    </submittedName>
</protein>
<accession>A0A6M7UPM7</accession>
<feature type="transmembrane region" description="Helical" evidence="1">
    <location>
        <begin position="6"/>
        <end position="25"/>
    </location>
</feature>
<reference evidence="2 3" key="1">
    <citation type="submission" date="2018-10" db="EMBL/GenBank/DDBJ databases">
        <authorList>
            <person name="Perry B.J."/>
            <person name="Sullivan J.T."/>
            <person name="Murphy R.J.T."/>
            <person name="Ramsay J.P."/>
            <person name="Ronson C.W."/>
        </authorList>
    </citation>
    <scope>NUCLEOTIDE SEQUENCE [LARGE SCALE GENOMIC DNA]</scope>
    <source>
        <strain evidence="2 3">NZP2014</strain>
    </source>
</reference>
<keyword evidence="1" id="KW-0812">Transmembrane</keyword>
<organism evidence="2 3">
    <name type="scientific">Mesorhizobium erdmanii</name>
    <dbReference type="NCBI Taxonomy" id="1777866"/>
    <lineage>
        <taxon>Bacteria</taxon>
        <taxon>Pseudomonadati</taxon>
        <taxon>Pseudomonadota</taxon>
        <taxon>Alphaproteobacteria</taxon>
        <taxon>Hyphomicrobiales</taxon>
        <taxon>Phyllobacteriaceae</taxon>
        <taxon>Mesorhizobium</taxon>
    </lineage>
</organism>
<sequence>MTSGAFYPLAGVWPIAMLAVFILAIRLSYGIEARSPDLVGDPREVMMFHTITNTNVARDEETQAMRRHMNWLLLVAYGSVRGTTI</sequence>
<proteinExistence type="predicted"/>
<evidence type="ECO:0000313" key="2">
    <source>
        <dbReference type="EMBL" id="QKC77950.1"/>
    </source>
</evidence>
<evidence type="ECO:0000256" key="1">
    <source>
        <dbReference type="SAM" id="Phobius"/>
    </source>
</evidence>